<evidence type="ECO:0000259" key="11">
    <source>
        <dbReference type="Pfam" id="PF01694"/>
    </source>
</evidence>
<keyword evidence="7" id="KW-0378">Hydrolase</keyword>
<feature type="transmembrane region" description="Helical" evidence="10">
    <location>
        <begin position="186"/>
        <end position="207"/>
    </location>
</feature>
<sequence length="279" mass="30923">MASYLPAMPDARRVRSYVFRLPLATRGLALIITGFYIAKVVAGPWLIQWGAVIPNEITLQTLHRMNTFPLLHTNFFHYILNLIALVPLLERFESEHGTITTFLLFTGPFGLIPGGLYTIIERFILHMNTSIVGSSIWVFLLLANESVKTYRQNPNFEILDYKIPTWTTPLFLIVVIWVLVPGTSLLGHLCGALVGYGWGTGYIRFLAPHDKILRWIEGKLNLLGRLPHYVSVDQKTYGRYGVLPSTNASSPLIGPGRGTLGAVNGVAIGPVGSTQRLGP</sequence>
<dbReference type="Pfam" id="PF01694">
    <property type="entry name" value="Rhomboid"/>
    <property type="match status" value="1"/>
</dbReference>
<evidence type="ECO:0000256" key="2">
    <source>
        <dbReference type="ARBA" id="ARBA00004141"/>
    </source>
</evidence>
<dbReference type="AlphaFoldDB" id="A0A2D3VNI1"/>
<evidence type="ECO:0000313" key="13">
    <source>
        <dbReference type="Proteomes" id="UP000225277"/>
    </source>
</evidence>
<dbReference type="PANTHER" id="PTHR43066:SF1">
    <property type="entry name" value="RHOMBOID PROTEIN 2"/>
    <property type="match status" value="1"/>
</dbReference>
<evidence type="ECO:0000256" key="3">
    <source>
        <dbReference type="ARBA" id="ARBA00009045"/>
    </source>
</evidence>
<keyword evidence="8 10" id="KW-1133">Transmembrane helix</keyword>
<dbReference type="PANTHER" id="PTHR43066">
    <property type="entry name" value="RHOMBOID-RELATED PROTEIN"/>
    <property type="match status" value="1"/>
</dbReference>
<organism evidence="12 13">
    <name type="scientific">Ramularia collo-cygni</name>
    <dbReference type="NCBI Taxonomy" id="112498"/>
    <lineage>
        <taxon>Eukaryota</taxon>
        <taxon>Fungi</taxon>
        <taxon>Dikarya</taxon>
        <taxon>Ascomycota</taxon>
        <taxon>Pezizomycotina</taxon>
        <taxon>Dothideomycetes</taxon>
        <taxon>Dothideomycetidae</taxon>
        <taxon>Mycosphaerellales</taxon>
        <taxon>Mycosphaerellaceae</taxon>
        <taxon>Ramularia</taxon>
    </lineage>
</organism>
<comment type="similarity">
    <text evidence="3">Belongs to the peptidase S54 family.</text>
</comment>
<evidence type="ECO:0000256" key="4">
    <source>
        <dbReference type="ARBA" id="ARBA00013039"/>
    </source>
</evidence>
<comment type="catalytic activity">
    <reaction evidence="1">
        <text>Cleaves type-1 transmembrane domains using a catalytic dyad composed of serine and histidine that are contributed by different transmembrane domains.</text>
        <dbReference type="EC" id="3.4.21.105"/>
    </reaction>
</comment>
<evidence type="ECO:0000256" key="7">
    <source>
        <dbReference type="ARBA" id="ARBA00022801"/>
    </source>
</evidence>
<feature type="transmembrane region" description="Helical" evidence="10">
    <location>
        <begin position="67"/>
        <end position="89"/>
    </location>
</feature>
<keyword evidence="12" id="KW-0675">Receptor</keyword>
<accession>A0A2D3VNI1</accession>
<evidence type="ECO:0000256" key="6">
    <source>
        <dbReference type="ARBA" id="ARBA00022692"/>
    </source>
</evidence>
<gene>
    <name evidence="12" type="ORF">RCC_09029</name>
</gene>
<dbReference type="GO" id="GO:0016020">
    <property type="term" value="C:membrane"/>
    <property type="evidence" value="ECO:0007669"/>
    <property type="project" value="UniProtKB-SubCell"/>
</dbReference>
<protein>
    <recommendedName>
        <fullName evidence="4">rhomboid protease</fullName>
        <ecNumber evidence="4">3.4.21.105</ecNumber>
    </recommendedName>
</protein>
<dbReference type="InterPro" id="IPR022764">
    <property type="entry name" value="Peptidase_S54_rhomboid_dom"/>
</dbReference>
<keyword evidence="6 10" id="KW-0812">Transmembrane</keyword>
<keyword evidence="9 10" id="KW-0472">Membrane</keyword>
<dbReference type="STRING" id="112498.A0A2D3VNI1"/>
<feature type="transmembrane region" description="Helical" evidence="10">
    <location>
        <begin position="101"/>
        <end position="120"/>
    </location>
</feature>
<dbReference type="OrthoDB" id="10257275at2759"/>
<feature type="transmembrane region" description="Helical" evidence="10">
    <location>
        <begin position="163"/>
        <end position="180"/>
    </location>
</feature>
<evidence type="ECO:0000256" key="10">
    <source>
        <dbReference type="SAM" id="Phobius"/>
    </source>
</evidence>
<proteinExistence type="inferred from homology"/>
<evidence type="ECO:0000256" key="1">
    <source>
        <dbReference type="ARBA" id="ARBA00000156"/>
    </source>
</evidence>
<dbReference type="Proteomes" id="UP000225277">
    <property type="component" value="Unassembled WGS sequence"/>
</dbReference>
<feature type="transmembrane region" description="Helical" evidence="10">
    <location>
        <begin position="21"/>
        <end position="47"/>
    </location>
</feature>
<keyword evidence="5" id="KW-0645">Protease</keyword>
<comment type="subcellular location">
    <subcellularLocation>
        <location evidence="2">Membrane</location>
        <topology evidence="2">Multi-pass membrane protein</topology>
    </subcellularLocation>
</comment>
<dbReference type="RefSeq" id="XP_023630042.1">
    <property type="nucleotide sequence ID" value="XM_023774274.1"/>
</dbReference>
<evidence type="ECO:0000313" key="12">
    <source>
        <dbReference type="EMBL" id="CZT23318.1"/>
    </source>
</evidence>
<evidence type="ECO:0000256" key="5">
    <source>
        <dbReference type="ARBA" id="ARBA00022670"/>
    </source>
</evidence>
<keyword evidence="13" id="KW-1185">Reference proteome</keyword>
<dbReference type="SUPFAM" id="SSF144091">
    <property type="entry name" value="Rhomboid-like"/>
    <property type="match status" value="1"/>
</dbReference>
<dbReference type="GeneID" id="35604108"/>
<evidence type="ECO:0000256" key="8">
    <source>
        <dbReference type="ARBA" id="ARBA00022989"/>
    </source>
</evidence>
<dbReference type="EC" id="3.4.21.105" evidence="4"/>
<dbReference type="InterPro" id="IPR035952">
    <property type="entry name" value="Rhomboid-like_sf"/>
</dbReference>
<feature type="domain" description="Peptidase S54 rhomboid" evidence="11">
    <location>
        <begin position="61"/>
        <end position="203"/>
    </location>
</feature>
<dbReference type="GO" id="GO:0004252">
    <property type="term" value="F:serine-type endopeptidase activity"/>
    <property type="evidence" value="ECO:0007669"/>
    <property type="project" value="InterPro"/>
</dbReference>
<dbReference type="GO" id="GO:0006508">
    <property type="term" value="P:proteolysis"/>
    <property type="evidence" value="ECO:0007669"/>
    <property type="project" value="UniProtKB-KW"/>
</dbReference>
<reference evidence="12 13" key="1">
    <citation type="submission" date="2016-03" db="EMBL/GenBank/DDBJ databases">
        <authorList>
            <person name="Ploux O."/>
        </authorList>
    </citation>
    <scope>NUCLEOTIDE SEQUENCE [LARGE SCALE GENOMIC DNA]</scope>
    <source>
        <strain evidence="12 13">URUG2</strain>
    </source>
</reference>
<dbReference type="EMBL" id="FJUY01000016">
    <property type="protein sequence ID" value="CZT23318.1"/>
    <property type="molecule type" value="Genomic_DNA"/>
</dbReference>
<dbReference type="Gene3D" id="1.20.1540.10">
    <property type="entry name" value="Rhomboid-like"/>
    <property type="match status" value="1"/>
</dbReference>
<evidence type="ECO:0000256" key="9">
    <source>
        <dbReference type="ARBA" id="ARBA00023136"/>
    </source>
</evidence>
<name>A0A2D3VNI1_9PEZI</name>